<dbReference type="GO" id="GO:0008658">
    <property type="term" value="F:penicillin binding"/>
    <property type="evidence" value="ECO:0007669"/>
    <property type="project" value="InterPro"/>
</dbReference>
<accession>A0A832J8C7</accession>
<dbReference type="AlphaFoldDB" id="A0A832J8C7"/>
<organism evidence="4">
    <name type="scientific">Candidatus Tenderia electrophaga</name>
    <dbReference type="NCBI Taxonomy" id="1748243"/>
    <lineage>
        <taxon>Bacteria</taxon>
        <taxon>Pseudomonadati</taxon>
        <taxon>Pseudomonadota</taxon>
        <taxon>Gammaproteobacteria</taxon>
        <taxon>Candidatus Tenderiales</taxon>
        <taxon>Candidatus Tenderiaceae</taxon>
        <taxon>Candidatus Tenderia</taxon>
    </lineage>
</organism>
<dbReference type="InterPro" id="IPR050515">
    <property type="entry name" value="Beta-lactam/transpept"/>
</dbReference>
<comment type="caution">
    <text evidence="4">The sequence shown here is derived from an EMBL/GenBank/DDBJ whole genome shotgun (WGS) entry which is preliminary data.</text>
</comment>
<dbReference type="Proteomes" id="UP000885832">
    <property type="component" value="Unassembled WGS sequence"/>
</dbReference>
<name>A0A832J8C7_9GAMM</name>
<evidence type="ECO:0000256" key="2">
    <source>
        <dbReference type="ARBA" id="ARBA00023136"/>
    </source>
</evidence>
<dbReference type="Pfam" id="PF00905">
    <property type="entry name" value="Transpeptidase"/>
    <property type="match status" value="1"/>
</dbReference>
<feature type="domain" description="Penicillin-binding protein transpeptidase" evidence="3">
    <location>
        <begin position="1"/>
        <end position="242"/>
    </location>
</feature>
<evidence type="ECO:0000256" key="1">
    <source>
        <dbReference type="ARBA" id="ARBA00004370"/>
    </source>
</evidence>
<keyword evidence="2" id="KW-0472">Membrane</keyword>
<dbReference type="EMBL" id="DRNF01000102">
    <property type="protein sequence ID" value="HHJ80307.1"/>
    <property type="molecule type" value="Genomic_DNA"/>
</dbReference>
<protein>
    <submittedName>
        <fullName evidence="4">Penicillin-binding protein 2</fullName>
    </submittedName>
</protein>
<dbReference type="SUPFAM" id="SSF56601">
    <property type="entry name" value="beta-lactamase/transpeptidase-like"/>
    <property type="match status" value="1"/>
</dbReference>
<gene>
    <name evidence="4" type="ORF">ENJ65_01585</name>
</gene>
<proteinExistence type="predicted"/>
<dbReference type="Gene3D" id="3.40.710.10">
    <property type="entry name" value="DD-peptidase/beta-lactamase superfamily"/>
    <property type="match status" value="1"/>
</dbReference>
<dbReference type="GO" id="GO:0005886">
    <property type="term" value="C:plasma membrane"/>
    <property type="evidence" value="ECO:0007669"/>
    <property type="project" value="TreeGrafter"/>
</dbReference>
<reference evidence="4" key="1">
    <citation type="journal article" date="2020" name="mSystems">
        <title>Genome- and Community-Level Interaction Insights into Carbon Utilization and Element Cycling Functions of Hydrothermarchaeota in Hydrothermal Sediment.</title>
        <authorList>
            <person name="Zhou Z."/>
            <person name="Liu Y."/>
            <person name="Xu W."/>
            <person name="Pan J."/>
            <person name="Luo Z.H."/>
            <person name="Li M."/>
        </authorList>
    </citation>
    <scope>NUCLEOTIDE SEQUENCE [LARGE SCALE GENOMIC DNA]</scope>
    <source>
        <strain evidence="4">HyVt-505</strain>
    </source>
</reference>
<dbReference type="PANTHER" id="PTHR30627">
    <property type="entry name" value="PEPTIDOGLYCAN D,D-TRANSPEPTIDASE"/>
    <property type="match status" value="1"/>
</dbReference>
<comment type="subcellular location">
    <subcellularLocation>
        <location evidence="1">Membrane</location>
    </subcellularLocation>
</comment>
<dbReference type="InterPro" id="IPR001460">
    <property type="entry name" value="PCN-bd_Tpept"/>
</dbReference>
<dbReference type="PANTHER" id="PTHR30627:SF1">
    <property type="entry name" value="PEPTIDOGLYCAN D,D-TRANSPEPTIDASE FTSI"/>
    <property type="match status" value="1"/>
</dbReference>
<feature type="non-terminal residue" evidence="4">
    <location>
        <position position="1"/>
    </location>
</feature>
<sequence length="278" mass="29720">AAALELGKIKPTTVINTSPGYMRIGNNTIRDAANYGDMPITKILQKSSNIGATKIALSMTAEEMWKSLDKFGFGLSSGSRFPGEADGRIGDYWRWSPVQQASRAYGYGLQVTALQLARAYSVIANDGLLKPISFLKLDQAPEGDRVLSTAVASQVRKMLESVVSDEGTGKQAKVDGYRIAGKTGTVHKSGRGGYSEDRYVAVFAGIAPASKPRLAMVIVVHDPKLGDYHGGQVAAPVFAKVMNGALRLMNVAPDDRQAIKQRQAANEAFMLRVAGGAK</sequence>
<dbReference type="GO" id="GO:0071555">
    <property type="term" value="P:cell wall organization"/>
    <property type="evidence" value="ECO:0007669"/>
    <property type="project" value="TreeGrafter"/>
</dbReference>
<dbReference type="InterPro" id="IPR012338">
    <property type="entry name" value="Beta-lactam/transpept-like"/>
</dbReference>
<evidence type="ECO:0000259" key="3">
    <source>
        <dbReference type="Pfam" id="PF00905"/>
    </source>
</evidence>
<evidence type="ECO:0000313" key="4">
    <source>
        <dbReference type="EMBL" id="HHJ80307.1"/>
    </source>
</evidence>